<keyword evidence="3" id="KW-1185">Reference proteome</keyword>
<reference evidence="2" key="1">
    <citation type="journal article" date="2022" name="bioRxiv">
        <title>Sequencing and chromosome-scale assembly of the giantPleurodeles waltlgenome.</title>
        <authorList>
            <person name="Brown T."/>
            <person name="Elewa A."/>
            <person name="Iarovenko S."/>
            <person name="Subramanian E."/>
            <person name="Araus A.J."/>
            <person name="Petzold A."/>
            <person name="Susuki M."/>
            <person name="Suzuki K.-i.T."/>
            <person name="Hayashi T."/>
            <person name="Toyoda A."/>
            <person name="Oliveira C."/>
            <person name="Osipova E."/>
            <person name="Leigh N.D."/>
            <person name="Simon A."/>
            <person name="Yun M.H."/>
        </authorList>
    </citation>
    <scope>NUCLEOTIDE SEQUENCE</scope>
    <source>
        <strain evidence="2">20211129_DDA</strain>
        <tissue evidence="2">Liver</tissue>
    </source>
</reference>
<evidence type="ECO:0000313" key="2">
    <source>
        <dbReference type="EMBL" id="KAJ1215861.1"/>
    </source>
</evidence>
<evidence type="ECO:0000256" key="1">
    <source>
        <dbReference type="SAM" id="MobiDB-lite"/>
    </source>
</evidence>
<accession>A0AAV7WSV0</accession>
<gene>
    <name evidence="2" type="ORF">NDU88_003468</name>
</gene>
<protein>
    <submittedName>
        <fullName evidence="2">Uncharacterized protein</fullName>
    </submittedName>
</protein>
<feature type="compositionally biased region" description="Polar residues" evidence="1">
    <location>
        <begin position="170"/>
        <end position="183"/>
    </location>
</feature>
<comment type="caution">
    <text evidence="2">The sequence shown here is derived from an EMBL/GenBank/DDBJ whole genome shotgun (WGS) entry which is preliminary data.</text>
</comment>
<evidence type="ECO:0000313" key="3">
    <source>
        <dbReference type="Proteomes" id="UP001066276"/>
    </source>
</evidence>
<dbReference type="EMBL" id="JANPWB010000001">
    <property type="protein sequence ID" value="KAJ1215861.1"/>
    <property type="molecule type" value="Genomic_DNA"/>
</dbReference>
<dbReference type="InterPro" id="IPR042566">
    <property type="entry name" value="L1_C"/>
</dbReference>
<dbReference type="Gene3D" id="3.30.250.20">
    <property type="entry name" value="L1 transposable element, C-terminal domain"/>
    <property type="match status" value="1"/>
</dbReference>
<organism evidence="2 3">
    <name type="scientific">Pleurodeles waltl</name>
    <name type="common">Iberian ribbed newt</name>
    <dbReference type="NCBI Taxonomy" id="8319"/>
    <lineage>
        <taxon>Eukaryota</taxon>
        <taxon>Metazoa</taxon>
        <taxon>Chordata</taxon>
        <taxon>Craniata</taxon>
        <taxon>Vertebrata</taxon>
        <taxon>Euteleostomi</taxon>
        <taxon>Amphibia</taxon>
        <taxon>Batrachia</taxon>
        <taxon>Caudata</taxon>
        <taxon>Salamandroidea</taxon>
        <taxon>Salamandridae</taxon>
        <taxon>Pleurodelinae</taxon>
        <taxon>Pleurodeles</taxon>
    </lineage>
</organism>
<proteinExistence type="predicted"/>
<sequence>MADFSKETNERHKTFLSLCTPLRQLEVKRGLFELAQMWITKNGQTQDFYDPEDRQLYLNDDPEDRQLYLNDLTAKSMDTTPQALPADAPQNSPCYNLPLQMSDPLETEGSPKEAETRRNARSPTTIRGDESATFTAEEAASVSAGKCMTTPLVHHACDTTEETDVDTETGNLTPGPQMSVSQPHMSAGSWWRQRHQAQSAGDEDVTEEQYPGLEASLLSNHRLQNKQMRLMNRNPHRLPMLTHISPP</sequence>
<dbReference type="AlphaFoldDB" id="A0AAV7WSV0"/>
<dbReference type="Proteomes" id="UP001066276">
    <property type="component" value="Chromosome 1_1"/>
</dbReference>
<feature type="compositionally biased region" description="Basic and acidic residues" evidence="1">
    <location>
        <begin position="109"/>
        <end position="118"/>
    </location>
</feature>
<name>A0AAV7WSV0_PLEWA</name>
<feature type="region of interest" description="Disordered" evidence="1">
    <location>
        <begin position="79"/>
        <end position="137"/>
    </location>
</feature>
<feature type="region of interest" description="Disordered" evidence="1">
    <location>
        <begin position="161"/>
        <end position="183"/>
    </location>
</feature>